<evidence type="ECO:0000256" key="5">
    <source>
        <dbReference type="ARBA" id="ARBA00023136"/>
    </source>
</evidence>
<keyword evidence="3 9" id="KW-1133">Transmembrane helix</keyword>
<gene>
    <name evidence="12" type="primary">LOC112687377</name>
    <name evidence="10" type="ORF">g.168212</name>
</gene>
<evidence type="ECO:0000256" key="4">
    <source>
        <dbReference type="ARBA" id="ARBA00023034"/>
    </source>
</evidence>
<keyword evidence="4" id="KW-0333">Golgi apparatus</keyword>
<dbReference type="Proteomes" id="UP000694846">
    <property type="component" value="Unplaced"/>
</dbReference>
<dbReference type="PANTHER" id="PTHR13481">
    <property type="entry name" value="SREBP REGULATING GENE PROTEIN"/>
    <property type="match status" value="1"/>
</dbReference>
<name>A0A2S2QV08_9HEMI</name>
<dbReference type="GO" id="GO:2000640">
    <property type="term" value="P:positive regulation of SREBP signaling pathway"/>
    <property type="evidence" value="ECO:0007669"/>
    <property type="project" value="InterPro"/>
</dbReference>
<evidence type="ECO:0000256" key="9">
    <source>
        <dbReference type="SAM" id="Phobius"/>
    </source>
</evidence>
<proteinExistence type="inferred from homology"/>
<feature type="transmembrane region" description="Helical" evidence="9">
    <location>
        <begin position="14"/>
        <end position="34"/>
    </location>
</feature>
<dbReference type="GeneID" id="112687377"/>
<keyword evidence="2 9" id="KW-0812">Transmembrane</keyword>
<evidence type="ECO:0000256" key="6">
    <source>
        <dbReference type="ARBA" id="ARBA00023180"/>
    </source>
</evidence>
<comment type="subcellular location">
    <subcellularLocation>
        <location evidence="1">Golgi apparatus membrane</location>
        <topology evidence="1">Single-pass membrane protein</topology>
    </subcellularLocation>
</comment>
<organism evidence="10">
    <name type="scientific">Sipha flava</name>
    <name type="common">yellow sugarcane aphid</name>
    <dbReference type="NCBI Taxonomy" id="143950"/>
    <lineage>
        <taxon>Eukaryota</taxon>
        <taxon>Metazoa</taxon>
        <taxon>Ecdysozoa</taxon>
        <taxon>Arthropoda</taxon>
        <taxon>Hexapoda</taxon>
        <taxon>Insecta</taxon>
        <taxon>Pterygota</taxon>
        <taxon>Neoptera</taxon>
        <taxon>Paraneoptera</taxon>
        <taxon>Hemiptera</taxon>
        <taxon>Sternorrhyncha</taxon>
        <taxon>Aphidomorpha</taxon>
        <taxon>Aphidoidea</taxon>
        <taxon>Aphididae</taxon>
        <taxon>Sipha</taxon>
    </lineage>
</organism>
<evidence type="ECO:0000256" key="8">
    <source>
        <dbReference type="ARBA" id="ARBA00023485"/>
    </source>
</evidence>
<evidence type="ECO:0000256" key="3">
    <source>
        <dbReference type="ARBA" id="ARBA00022989"/>
    </source>
</evidence>
<evidence type="ECO:0000313" key="12">
    <source>
        <dbReference type="RefSeq" id="XP_025415831.1"/>
    </source>
</evidence>
<evidence type="ECO:0000313" key="10">
    <source>
        <dbReference type="EMBL" id="MBY81599.1"/>
    </source>
</evidence>
<dbReference type="AlphaFoldDB" id="A0A2S2QV08"/>
<evidence type="ECO:0000256" key="2">
    <source>
        <dbReference type="ARBA" id="ARBA00022692"/>
    </source>
</evidence>
<dbReference type="OrthoDB" id="70142at2759"/>
<keyword evidence="5 9" id="KW-0472">Membrane</keyword>
<evidence type="ECO:0000256" key="1">
    <source>
        <dbReference type="ARBA" id="ARBA00004194"/>
    </source>
</evidence>
<reference evidence="10" key="1">
    <citation type="submission" date="2018-04" db="EMBL/GenBank/DDBJ databases">
        <title>Transcriptome assembly of Sipha flava.</title>
        <authorList>
            <person name="Scully E.D."/>
            <person name="Geib S.M."/>
            <person name="Palmer N.A."/>
            <person name="Koch K."/>
            <person name="Bradshaw J."/>
            <person name="Heng-Moss T."/>
            <person name="Sarath G."/>
        </authorList>
    </citation>
    <scope>NUCLEOTIDE SEQUENCE</scope>
</reference>
<keyword evidence="11" id="KW-1185">Reference proteome</keyword>
<dbReference type="RefSeq" id="XP_025415831.1">
    <property type="nucleotide sequence ID" value="XM_025560046.1"/>
</dbReference>
<protein>
    <recommendedName>
        <fullName evidence="8">SREBP regulating gene protein</fullName>
    </recommendedName>
</protein>
<sequence>MWRAFFFSFIRRKIVLSVIFGCSLTYCIVSFLLIPPRRSDSWRPTKLDHSSFVWTSADSDQNSSLSINCRNSVQGKEFVADDRGYICHRGNLLVNNCCGTTETRYMCDTCNEDGCCTLYEHCVSCCLDPNKRKLLQTVLGKASETFRVLFSVINNHFELCLAKCRTSSQSVKHENTYLKPNKHCYTTADKVP</sequence>
<dbReference type="PANTHER" id="PTHR13481:SF0">
    <property type="entry name" value="SREBP REGULATING GENE PROTEIN"/>
    <property type="match status" value="1"/>
</dbReference>
<dbReference type="Pfam" id="PF10218">
    <property type="entry name" value="SPRING1"/>
    <property type="match status" value="1"/>
</dbReference>
<comment type="similarity">
    <text evidence="7">Belongs to the SPRING family.</text>
</comment>
<dbReference type="GO" id="GO:0000139">
    <property type="term" value="C:Golgi membrane"/>
    <property type="evidence" value="ECO:0007669"/>
    <property type="project" value="UniProtKB-SubCell"/>
</dbReference>
<reference evidence="12" key="2">
    <citation type="submission" date="2025-04" db="UniProtKB">
        <authorList>
            <consortium name="RefSeq"/>
        </authorList>
    </citation>
    <scope>IDENTIFICATION</scope>
    <source>
        <tissue evidence="12">Whole body</tissue>
    </source>
</reference>
<keyword evidence="6" id="KW-0325">Glycoprotein</keyword>
<dbReference type="InterPro" id="IPR019352">
    <property type="entry name" value="SPRING1"/>
</dbReference>
<dbReference type="EMBL" id="GGMS01012396">
    <property type="protein sequence ID" value="MBY81599.1"/>
    <property type="molecule type" value="Transcribed_RNA"/>
</dbReference>
<evidence type="ECO:0000313" key="11">
    <source>
        <dbReference type="Proteomes" id="UP000694846"/>
    </source>
</evidence>
<accession>A0A2S2QV08</accession>
<evidence type="ECO:0000256" key="7">
    <source>
        <dbReference type="ARBA" id="ARBA00023461"/>
    </source>
</evidence>